<feature type="transmembrane region" description="Helical" evidence="1">
    <location>
        <begin position="21"/>
        <end position="41"/>
    </location>
</feature>
<gene>
    <name evidence="2" type="ORF">EAX61_12960</name>
</gene>
<dbReference type="Gene3D" id="2.40.160.20">
    <property type="match status" value="1"/>
</dbReference>
<sequence length="466" mass="53567">MRILKFFITLSRKRKHIKTPIVISFSISIILQITLLPKKYFVKQKMNLPSRHFQILFLIFTICIFKGGSSYGQEGLTIAPEISLGTEAQSSGFLKSSIFQRQVMVSFSKKPIPNSSAWEYWSPVSHTGINVGVTDFNSSSRGYAFSAMGFMVLKSKRLRRWSLQLGYGASYFTNKFDIEDNIENRSISTDITWSNRAVLQYTFLEKNRVDYSIGLGAMHHSNGHTRLPNDGINTFHLSLAAAIKSKEKNTVATIPIMRERSIYHYLSARLGLGLNALGDSFPLDDKKGVYSLSGEYGLVFNKVMSIGIGGFYRYYEHYYDYIKNGEFLVRENEEFNSYTKQPWHNATNYGAFVKFELLLNHIGIEILTGFNFHKPGYDIDWRINGGWEFIPRDPPDYWIFGEFDSEYKLKKLLTTRLGIKYYLKATENVPKHNMYIGAFINGNGGQADFSEIGLGYVYNWNFRKRN</sequence>
<organism evidence="2 3">
    <name type="scientific">Dokdonia sinensis</name>
    <dbReference type="NCBI Taxonomy" id="2479847"/>
    <lineage>
        <taxon>Bacteria</taxon>
        <taxon>Pseudomonadati</taxon>
        <taxon>Bacteroidota</taxon>
        <taxon>Flavobacteriia</taxon>
        <taxon>Flavobacteriales</taxon>
        <taxon>Flavobacteriaceae</taxon>
        <taxon>Dokdonia</taxon>
    </lineage>
</organism>
<dbReference type="AlphaFoldDB" id="A0A3M0FWY3"/>
<dbReference type="EMBL" id="REFV01000013">
    <property type="protein sequence ID" value="RMB56968.1"/>
    <property type="molecule type" value="Genomic_DNA"/>
</dbReference>
<proteinExistence type="predicted"/>
<keyword evidence="3" id="KW-1185">Reference proteome</keyword>
<evidence type="ECO:0000313" key="2">
    <source>
        <dbReference type="EMBL" id="RMB56968.1"/>
    </source>
</evidence>
<keyword evidence="1" id="KW-0812">Transmembrane</keyword>
<accession>A0A3M0FWY3</accession>
<evidence type="ECO:0000313" key="3">
    <source>
        <dbReference type="Proteomes" id="UP000281985"/>
    </source>
</evidence>
<keyword evidence="1" id="KW-0472">Membrane</keyword>
<dbReference type="Pfam" id="PF09411">
    <property type="entry name" value="PagL"/>
    <property type="match status" value="1"/>
</dbReference>
<keyword evidence="1" id="KW-1133">Transmembrane helix</keyword>
<protein>
    <submittedName>
        <fullName evidence="2">Deacylase</fullName>
    </submittedName>
</protein>
<dbReference type="Proteomes" id="UP000281985">
    <property type="component" value="Unassembled WGS sequence"/>
</dbReference>
<dbReference type="InterPro" id="IPR018550">
    <property type="entry name" value="Lipid-A_deacylase-rel"/>
</dbReference>
<name>A0A3M0FWY3_9FLAO</name>
<comment type="caution">
    <text evidence="2">The sequence shown here is derived from an EMBL/GenBank/DDBJ whole genome shotgun (WGS) entry which is preliminary data.</text>
</comment>
<evidence type="ECO:0000256" key="1">
    <source>
        <dbReference type="SAM" id="Phobius"/>
    </source>
</evidence>
<reference evidence="2 3" key="1">
    <citation type="submission" date="2018-10" db="EMBL/GenBank/DDBJ databases">
        <title>Dokdonia luteus sp. nov., isolated from sea water.</title>
        <authorList>
            <person name="Zhou L.Y."/>
            <person name="Du Z.J."/>
        </authorList>
    </citation>
    <scope>NUCLEOTIDE SEQUENCE [LARGE SCALE GENOMIC DNA]</scope>
    <source>
        <strain evidence="2 3">SH27</strain>
    </source>
</reference>